<name>A0A1R3VKF8_9HYPH</name>
<organism evidence="2 3">
    <name type="scientific">Mesorhizobium prunaredense</name>
    <dbReference type="NCBI Taxonomy" id="1631249"/>
    <lineage>
        <taxon>Bacteria</taxon>
        <taxon>Pseudomonadati</taxon>
        <taxon>Pseudomonadota</taxon>
        <taxon>Alphaproteobacteria</taxon>
        <taxon>Hyphomicrobiales</taxon>
        <taxon>Phyllobacteriaceae</taxon>
        <taxon>Mesorhizobium</taxon>
    </lineage>
</organism>
<dbReference type="Proteomes" id="UP000188388">
    <property type="component" value="Unassembled WGS sequence"/>
</dbReference>
<evidence type="ECO:0000256" key="1">
    <source>
        <dbReference type="SAM" id="MobiDB-lite"/>
    </source>
</evidence>
<sequence length="55" mass="5991">MAAANSSAAIRKAMSGRSELTGRRLVKRPELAVLLQAKQERSDVAVNAGDWRKPK</sequence>
<keyword evidence="3" id="KW-1185">Reference proteome</keyword>
<evidence type="ECO:0000313" key="2">
    <source>
        <dbReference type="EMBL" id="SIT59774.1"/>
    </source>
</evidence>
<dbReference type="EMBL" id="FTPD01000078">
    <property type="protein sequence ID" value="SIT59774.1"/>
    <property type="molecule type" value="Genomic_DNA"/>
</dbReference>
<accession>A0A1R3VKF8</accession>
<reference evidence="3" key="1">
    <citation type="submission" date="2017-01" db="EMBL/GenBank/DDBJ databases">
        <authorList>
            <person name="Brunel B."/>
        </authorList>
    </citation>
    <scope>NUCLEOTIDE SEQUENCE [LARGE SCALE GENOMIC DNA]</scope>
</reference>
<protein>
    <submittedName>
        <fullName evidence="2">Uncharacterized protein</fullName>
    </submittedName>
</protein>
<gene>
    <name evidence="2" type="ORF">BQ8794_80108</name>
</gene>
<evidence type="ECO:0000313" key="3">
    <source>
        <dbReference type="Proteomes" id="UP000188388"/>
    </source>
</evidence>
<proteinExistence type="predicted"/>
<feature type="region of interest" description="Disordered" evidence="1">
    <location>
        <begin position="1"/>
        <end position="21"/>
    </location>
</feature>
<dbReference type="STRING" id="1631249.BQ8794_80108"/>
<dbReference type="AlphaFoldDB" id="A0A1R3VKF8"/>